<proteinExistence type="predicted"/>
<reference evidence="2 3" key="1">
    <citation type="submission" date="2024-10" db="EMBL/GenBank/DDBJ databases">
        <title>The Natural Products Discovery Center: Release of the First 8490 Sequenced Strains for Exploring Actinobacteria Biosynthetic Diversity.</title>
        <authorList>
            <person name="Kalkreuter E."/>
            <person name="Kautsar S.A."/>
            <person name="Yang D."/>
            <person name="Bader C.D."/>
            <person name="Teijaro C.N."/>
            <person name="Fluegel L."/>
            <person name="Davis C.M."/>
            <person name="Simpson J.R."/>
            <person name="Lauterbach L."/>
            <person name="Steele A.D."/>
            <person name="Gui C."/>
            <person name="Meng S."/>
            <person name="Li G."/>
            <person name="Viehrig K."/>
            <person name="Ye F."/>
            <person name="Su P."/>
            <person name="Kiefer A.F."/>
            <person name="Nichols A."/>
            <person name="Cepeda A.J."/>
            <person name="Yan W."/>
            <person name="Fan B."/>
            <person name="Jiang Y."/>
            <person name="Adhikari A."/>
            <person name="Zheng C.-J."/>
            <person name="Schuster L."/>
            <person name="Cowan T.M."/>
            <person name="Smanski M.J."/>
            <person name="Chevrette M.G."/>
            <person name="De Carvalho L.P.S."/>
            <person name="Shen B."/>
        </authorList>
    </citation>
    <scope>NUCLEOTIDE SEQUENCE [LARGE SCALE GENOMIC DNA]</scope>
    <source>
        <strain evidence="2 3">NPDC001650</strain>
    </source>
</reference>
<evidence type="ECO:0008006" key="4">
    <source>
        <dbReference type="Google" id="ProtNLM"/>
    </source>
</evidence>
<name>A0ABW6TXR2_9ACTN</name>
<organism evidence="2 3">
    <name type="scientific">Streptomyces nondiastaticus</name>
    <dbReference type="NCBI Taxonomy" id="3154512"/>
    <lineage>
        <taxon>Bacteria</taxon>
        <taxon>Bacillati</taxon>
        <taxon>Actinomycetota</taxon>
        <taxon>Actinomycetes</taxon>
        <taxon>Kitasatosporales</taxon>
        <taxon>Streptomycetaceae</taxon>
        <taxon>Streptomyces</taxon>
    </lineage>
</organism>
<protein>
    <recommendedName>
        <fullName evidence="4">Secreted protein</fullName>
    </recommendedName>
</protein>
<dbReference type="RefSeq" id="WP_388625346.1">
    <property type="nucleotide sequence ID" value="NZ_JBIAUT010000002.1"/>
</dbReference>
<keyword evidence="1" id="KW-0732">Signal</keyword>
<comment type="caution">
    <text evidence="2">The sequence shown here is derived from an EMBL/GenBank/DDBJ whole genome shotgun (WGS) entry which is preliminary data.</text>
</comment>
<keyword evidence="3" id="KW-1185">Reference proteome</keyword>
<accession>A0ABW6TXR2</accession>
<gene>
    <name evidence="2" type="ORF">ACFYZM_06670</name>
</gene>
<dbReference type="EMBL" id="JBIAUT010000002">
    <property type="protein sequence ID" value="MFF4215952.1"/>
    <property type="molecule type" value="Genomic_DNA"/>
</dbReference>
<evidence type="ECO:0000313" key="2">
    <source>
        <dbReference type="EMBL" id="MFF4215952.1"/>
    </source>
</evidence>
<feature type="signal peptide" evidence="1">
    <location>
        <begin position="1"/>
        <end position="31"/>
    </location>
</feature>
<sequence>MRSPLRRTTALLFAAAALAGSTAPVSPPAAAAPSAAPAAVPAAVPAGTRHAECRTRVHGSHATAHCFNGNATTDHVQLHVECVRWWDPDMDTAPAAVGPAGHVSLAQRCWLGIRHAWVTHRAE</sequence>
<evidence type="ECO:0000256" key="1">
    <source>
        <dbReference type="SAM" id="SignalP"/>
    </source>
</evidence>
<feature type="chain" id="PRO_5045577106" description="Secreted protein" evidence="1">
    <location>
        <begin position="32"/>
        <end position="123"/>
    </location>
</feature>
<evidence type="ECO:0000313" key="3">
    <source>
        <dbReference type="Proteomes" id="UP001602123"/>
    </source>
</evidence>
<dbReference type="Proteomes" id="UP001602123">
    <property type="component" value="Unassembled WGS sequence"/>
</dbReference>